<accession>A0AA86SCC3</accession>
<evidence type="ECO:0000313" key="3">
    <source>
        <dbReference type="Proteomes" id="UP001189624"/>
    </source>
</evidence>
<evidence type="ECO:0000256" key="1">
    <source>
        <dbReference type="SAM" id="MobiDB-lite"/>
    </source>
</evidence>
<dbReference type="Gramene" id="rna-AYBTSS11_LOCUS13171">
    <property type="protein sequence ID" value="CAJ1948406.1"/>
    <property type="gene ID" value="gene-AYBTSS11_LOCUS13171"/>
</dbReference>
<gene>
    <name evidence="2" type="ORF">AYBTSS11_LOCUS13171</name>
</gene>
<evidence type="ECO:0000313" key="2">
    <source>
        <dbReference type="EMBL" id="CAJ1948406.1"/>
    </source>
</evidence>
<dbReference type="AlphaFoldDB" id="A0AA86SCC3"/>
<protein>
    <submittedName>
        <fullName evidence="2">Uncharacterized protein</fullName>
    </submittedName>
</protein>
<proteinExistence type="predicted"/>
<keyword evidence="3" id="KW-1185">Reference proteome</keyword>
<dbReference type="EMBL" id="OY731401">
    <property type="protein sequence ID" value="CAJ1948406.1"/>
    <property type="molecule type" value="Genomic_DNA"/>
</dbReference>
<reference evidence="2" key="1">
    <citation type="submission" date="2023-10" db="EMBL/GenBank/DDBJ databases">
        <authorList>
            <person name="Domelevo Entfellner J.-B."/>
        </authorList>
    </citation>
    <scope>NUCLEOTIDE SEQUENCE</scope>
</reference>
<organism evidence="2 3">
    <name type="scientific">Sphenostylis stenocarpa</name>
    <dbReference type="NCBI Taxonomy" id="92480"/>
    <lineage>
        <taxon>Eukaryota</taxon>
        <taxon>Viridiplantae</taxon>
        <taxon>Streptophyta</taxon>
        <taxon>Embryophyta</taxon>
        <taxon>Tracheophyta</taxon>
        <taxon>Spermatophyta</taxon>
        <taxon>Magnoliopsida</taxon>
        <taxon>eudicotyledons</taxon>
        <taxon>Gunneridae</taxon>
        <taxon>Pentapetalae</taxon>
        <taxon>rosids</taxon>
        <taxon>fabids</taxon>
        <taxon>Fabales</taxon>
        <taxon>Fabaceae</taxon>
        <taxon>Papilionoideae</taxon>
        <taxon>50 kb inversion clade</taxon>
        <taxon>NPAAA clade</taxon>
        <taxon>indigoferoid/millettioid clade</taxon>
        <taxon>Phaseoleae</taxon>
        <taxon>Sphenostylis</taxon>
    </lineage>
</organism>
<dbReference type="Proteomes" id="UP001189624">
    <property type="component" value="Chromosome 4"/>
</dbReference>
<name>A0AA86SCC3_9FABA</name>
<feature type="region of interest" description="Disordered" evidence="1">
    <location>
        <begin position="64"/>
        <end position="106"/>
    </location>
</feature>
<sequence>MDIREEGSVRDLISIENEDVRRSARGRTNDMNKPRRTIQALSEFSEEGLLRIEARVERDLAREREKVARGGQNSNPSLKTLHRKANPLFEPEAYHPKMHQKPNLVR</sequence>